<sequence>MAAEPTSTSSTSTTSTSITKKEFPTWTIGPKNNQVQFPTMALNTVGLSAEDTVRACTIAVQYGFTHFDFHPGKERDGVSQFMKLGKIDRSKLFLNTKIRKPKPGTSPENAAIEVQKQIDEDLQALNTNYVDMLMLRDSPDCEVMKSQWAVLENALLTGQTKSIGVVNYCEESLRCLLKSCKIKPAINYYYLHVGMTSSGTSMLSGSELLRGYKLRDYCDRYKIKTFAYGAFGEPEANKSIELLSNPLLKTIGDGTNNIYNFKNHGDSSRTPEEVALRWVIQSGAAVSVRPTLDYGLGKSICSASSSNECESSIKLRSDVFDWSLTGEEMNKLTNILKSDDNPTLFSSAGCPDSFSL</sequence>
<dbReference type="InterPro" id="IPR036812">
    <property type="entry name" value="NAD(P)_OxRdtase_dom_sf"/>
</dbReference>
<dbReference type="Gene3D" id="3.20.20.100">
    <property type="entry name" value="NADP-dependent oxidoreductase domain"/>
    <property type="match status" value="1"/>
</dbReference>
<dbReference type="Proteomes" id="UP000095751">
    <property type="component" value="Unassembled WGS sequence"/>
</dbReference>
<protein>
    <submittedName>
        <fullName evidence="3">Aldo/keto reductase</fullName>
    </submittedName>
</protein>
<feature type="region of interest" description="Disordered" evidence="1">
    <location>
        <begin position="1"/>
        <end position="25"/>
    </location>
</feature>
<dbReference type="AlphaFoldDB" id="A0A1E7FZJ9"/>
<evidence type="ECO:0000256" key="1">
    <source>
        <dbReference type="SAM" id="MobiDB-lite"/>
    </source>
</evidence>
<dbReference type="PANTHER" id="PTHR11732">
    <property type="entry name" value="ALDO/KETO REDUCTASE"/>
    <property type="match status" value="1"/>
</dbReference>
<dbReference type="KEGG" id="fcy:FRACYDRAFT_205653"/>
<dbReference type="InterPro" id="IPR023210">
    <property type="entry name" value="NADP_OxRdtase_dom"/>
</dbReference>
<gene>
    <name evidence="3" type="ORF">FRACYDRAFT_205653</name>
</gene>
<dbReference type="SUPFAM" id="SSF51430">
    <property type="entry name" value="NAD(P)-linked oxidoreductase"/>
    <property type="match status" value="1"/>
</dbReference>
<dbReference type="EMBL" id="KV784353">
    <property type="protein sequence ID" value="OEU23576.1"/>
    <property type="molecule type" value="Genomic_DNA"/>
</dbReference>
<keyword evidence="4" id="KW-1185">Reference proteome</keyword>
<evidence type="ECO:0000313" key="4">
    <source>
        <dbReference type="Proteomes" id="UP000095751"/>
    </source>
</evidence>
<dbReference type="InterPro" id="IPR020471">
    <property type="entry name" value="AKR"/>
</dbReference>
<evidence type="ECO:0000313" key="3">
    <source>
        <dbReference type="EMBL" id="OEU23576.1"/>
    </source>
</evidence>
<dbReference type="InParanoid" id="A0A1E7FZJ9"/>
<accession>A0A1E7FZJ9</accession>
<name>A0A1E7FZJ9_9STRA</name>
<dbReference type="Pfam" id="PF00248">
    <property type="entry name" value="Aldo_ket_red"/>
    <property type="match status" value="1"/>
</dbReference>
<reference evidence="3 4" key="1">
    <citation type="submission" date="2016-09" db="EMBL/GenBank/DDBJ databases">
        <title>Extensive genetic diversity and differential bi-allelic expression allows diatom success in the polar Southern Ocean.</title>
        <authorList>
            <consortium name="DOE Joint Genome Institute"/>
            <person name="Mock T."/>
            <person name="Otillar R.P."/>
            <person name="Strauss J."/>
            <person name="Dupont C."/>
            <person name="Frickenhaus S."/>
            <person name="Maumus F."/>
            <person name="Mcmullan M."/>
            <person name="Sanges R."/>
            <person name="Schmutz J."/>
            <person name="Toseland A."/>
            <person name="Valas R."/>
            <person name="Veluchamy A."/>
            <person name="Ward B.J."/>
            <person name="Allen A."/>
            <person name="Barry K."/>
            <person name="Falciatore A."/>
            <person name="Ferrante M."/>
            <person name="Fortunato A.E."/>
            <person name="Gloeckner G."/>
            <person name="Gruber A."/>
            <person name="Hipkin R."/>
            <person name="Janech M."/>
            <person name="Kroth P."/>
            <person name="Leese F."/>
            <person name="Lindquist E."/>
            <person name="Lyon B.R."/>
            <person name="Martin J."/>
            <person name="Mayer C."/>
            <person name="Parker M."/>
            <person name="Quesneville H."/>
            <person name="Raymond J."/>
            <person name="Uhlig C."/>
            <person name="Valentin K.U."/>
            <person name="Worden A.Z."/>
            <person name="Armbrust E.V."/>
            <person name="Bowler C."/>
            <person name="Green B."/>
            <person name="Moulton V."/>
            <person name="Van Oosterhout C."/>
            <person name="Grigoriev I."/>
        </authorList>
    </citation>
    <scope>NUCLEOTIDE SEQUENCE [LARGE SCALE GENOMIC DNA]</scope>
    <source>
        <strain evidence="3 4">CCMP1102</strain>
    </source>
</reference>
<organism evidence="3 4">
    <name type="scientific">Fragilariopsis cylindrus CCMP1102</name>
    <dbReference type="NCBI Taxonomy" id="635003"/>
    <lineage>
        <taxon>Eukaryota</taxon>
        <taxon>Sar</taxon>
        <taxon>Stramenopiles</taxon>
        <taxon>Ochrophyta</taxon>
        <taxon>Bacillariophyta</taxon>
        <taxon>Bacillariophyceae</taxon>
        <taxon>Bacillariophycidae</taxon>
        <taxon>Bacillariales</taxon>
        <taxon>Bacillariaceae</taxon>
        <taxon>Fragilariopsis</taxon>
    </lineage>
</organism>
<evidence type="ECO:0000259" key="2">
    <source>
        <dbReference type="Pfam" id="PF00248"/>
    </source>
</evidence>
<dbReference type="GO" id="GO:0016491">
    <property type="term" value="F:oxidoreductase activity"/>
    <property type="evidence" value="ECO:0007669"/>
    <property type="project" value="InterPro"/>
</dbReference>
<feature type="domain" description="NADP-dependent oxidoreductase" evidence="2">
    <location>
        <begin position="39"/>
        <end position="334"/>
    </location>
</feature>
<dbReference type="OrthoDB" id="416253at2759"/>
<proteinExistence type="predicted"/>
<feature type="compositionally biased region" description="Low complexity" evidence="1">
    <location>
        <begin position="1"/>
        <end position="17"/>
    </location>
</feature>